<dbReference type="CDD" id="cd00056">
    <property type="entry name" value="ENDO3c"/>
    <property type="match status" value="1"/>
</dbReference>
<evidence type="ECO:0000256" key="4">
    <source>
        <dbReference type="ARBA" id="ARBA00022763"/>
    </source>
</evidence>
<dbReference type="GO" id="GO:0005737">
    <property type="term" value="C:cytoplasm"/>
    <property type="evidence" value="ECO:0007669"/>
    <property type="project" value="TreeGrafter"/>
</dbReference>
<dbReference type="STRING" id="1618392.UW41_C0020G0002"/>
<dbReference type="InterPro" id="IPR003265">
    <property type="entry name" value="HhH-GPD_domain"/>
</dbReference>
<keyword evidence="5" id="KW-0234">DNA repair</keyword>
<dbReference type="PANTHER" id="PTHR43003:SF5">
    <property type="entry name" value="DNA-3-METHYLADENINE GLYCOSYLASE"/>
    <property type="match status" value="1"/>
</dbReference>
<evidence type="ECO:0000256" key="5">
    <source>
        <dbReference type="ARBA" id="ARBA00023204"/>
    </source>
</evidence>
<dbReference type="SMART" id="SM00478">
    <property type="entry name" value="ENDO3c"/>
    <property type="match status" value="1"/>
</dbReference>
<sequence length="199" mass="22673">MDIVAAKKHLQKDPLIKPLLQRYSIEAKGLSQDLFRDLLKSIIGQQLSVKAASTIINRFIDLFPDQKNIKPEDILARDEGSLRSVGLSRQKISYLRSLSEFIVSEKIILATLPDLPDEQVIFHLTQVKGIGRWTAEMMLIFSLGREDVFSVGDLGLRTAVSRIYGVDREDKIKIEKISQTWSPYRSLASLYLWQSLDNK</sequence>
<feature type="domain" description="HhH-GPD" evidence="6">
    <location>
        <begin position="43"/>
        <end position="197"/>
    </location>
</feature>
<dbReference type="InterPro" id="IPR051912">
    <property type="entry name" value="Alkylbase_DNA_Glycosylase/TA"/>
</dbReference>
<evidence type="ECO:0000256" key="1">
    <source>
        <dbReference type="ARBA" id="ARBA00000086"/>
    </source>
</evidence>
<dbReference type="Proteomes" id="UP000034172">
    <property type="component" value="Unassembled WGS sequence"/>
</dbReference>
<dbReference type="GO" id="GO:0043916">
    <property type="term" value="F:DNA-7-methylguanine glycosylase activity"/>
    <property type="evidence" value="ECO:0007669"/>
    <property type="project" value="TreeGrafter"/>
</dbReference>
<evidence type="ECO:0000256" key="2">
    <source>
        <dbReference type="ARBA" id="ARBA00010817"/>
    </source>
</evidence>
<reference evidence="7 8" key="1">
    <citation type="journal article" date="2015" name="Nature">
        <title>rRNA introns, odd ribosomes, and small enigmatic genomes across a large radiation of phyla.</title>
        <authorList>
            <person name="Brown C.T."/>
            <person name="Hug L.A."/>
            <person name="Thomas B.C."/>
            <person name="Sharon I."/>
            <person name="Castelle C.J."/>
            <person name="Singh A."/>
            <person name="Wilkins M.J."/>
            <person name="Williams K.H."/>
            <person name="Banfield J.F."/>
        </authorList>
    </citation>
    <scope>NUCLEOTIDE SEQUENCE [LARGE SCALE GENOMIC DNA]</scope>
</reference>
<dbReference type="Gene3D" id="1.10.340.30">
    <property type="entry name" value="Hypothetical protein, domain 2"/>
    <property type="match status" value="1"/>
</dbReference>
<comment type="caution">
    <text evidence="7">The sequence shown here is derived from an EMBL/GenBank/DDBJ whole genome shotgun (WGS) entry which is preliminary data.</text>
</comment>
<organism evidence="7 8">
    <name type="scientific">Candidatus Collierbacteria bacterium GW2011_GWC2_44_18</name>
    <dbReference type="NCBI Taxonomy" id="1618392"/>
    <lineage>
        <taxon>Bacteria</taxon>
        <taxon>Candidatus Collieribacteriota</taxon>
    </lineage>
</organism>
<evidence type="ECO:0000259" key="6">
    <source>
        <dbReference type="SMART" id="SM00478"/>
    </source>
</evidence>
<name>A0A0G1HPY1_9BACT</name>
<dbReference type="PANTHER" id="PTHR43003">
    <property type="entry name" value="DNA-3-METHYLADENINE GLYCOSYLASE"/>
    <property type="match status" value="1"/>
</dbReference>
<dbReference type="EMBL" id="LCIE01000020">
    <property type="protein sequence ID" value="KKT48713.1"/>
    <property type="molecule type" value="Genomic_DNA"/>
</dbReference>
<dbReference type="GO" id="GO:0006307">
    <property type="term" value="P:DNA alkylation repair"/>
    <property type="evidence" value="ECO:0007669"/>
    <property type="project" value="TreeGrafter"/>
</dbReference>
<dbReference type="InterPro" id="IPR011257">
    <property type="entry name" value="DNA_glycosylase"/>
</dbReference>
<dbReference type="EC" id="3.2.2.21" evidence="3"/>
<evidence type="ECO:0000313" key="8">
    <source>
        <dbReference type="Proteomes" id="UP000034172"/>
    </source>
</evidence>
<dbReference type="SUPFAM" id="SSF48150">
    <property type="entry name" value="DNA-glycosylase"/>
    <property type="match status" value="1"/>
</dbReference>
<dbReference type="GO" id="GO:0008725">
    <property type="term" value="F:DNA-3-methyladenine glycosylase activity"/>
    <property type="evidence" value="ECO:0007669"/>
    <property type="project" value="TreeGrafter"/>
</dbReference>
<dbReference type="Pfam" id="PF00730">
    <property type="entry name" value="HhH-GPD"/>
    <property type="match status" value="1"/>
</dbReference>
<protein>
    <recommendedName>
        <fullName evidence="3">DNA-3-methyladenine glycosylase II</fullName>
        <ecNumber evidence="3">3.2.2.21</ecNumber>
    </recommendedName>
</protein>
<dbReference type="GO" id="GO:0006285">
    <property type="term" value="P:base-excision repair, AP site formation"/>
    <property type="evidence" value="ECO:0007669"/>
    <property type="project" value="TreeGrafter"/>
</dbReference>
<dbReference type="AlphaFoldDB" id="A0A0G1HPY1"/>
<gene>
    <name evidence="7" type="ORF">UW41_C0020G0002</name>
</gene>
<comment type="similarity">
    <text evidence="2">Belongs to the alkylbase DNA glycosidase AlkA family.</text>
</comment>
<comment type="catalytic activity">
    <reaction evidence="1">
        <text>Hydrolysis of alkylated DNA, releasing 3-methyladenine, 3-methylguanine, 7-methylguanine and 7-methyladenine.</text>
        <dbReference type="EC" id="3.2.2.21"/>
    </reaction>
</comment>
<evidence type="ECO:0000256" key="3">
    <source>
        <dbReference type="ARBA" id="ARBA00012000"/>
    </source>
</evidence>
<keyword evidence="4" id="KW-0227">DNA damage</keyword>
<dbReference type="GO" id="GO:0032131">
    <property type="term" value="F:alkylated DNA binding"/>
    <property type="evidence" value="ECO:0007669"/>
    <property type="project" value="TreeGrafter"/>
</dbReference>
<dbReference type="FunFam" id="1.10.340.30:FF:000004">
    <property type="entry name" value="DNA-3-methyladenine glycosylase II"/>
    <property type="match status" value="1"/>
</dbReference>
<dbReference type="Gene3D" id="1.10.1670.40">
    <property type="match status" value="1"/>
</dbReference>
<accession>A0A0G1HPY1</accession>
<evidence type="ECO:0000313" key="7">
    <source>
        <dbReference type="EMBL" id="KKT48713.1"/>
    </source>
</evidence>
<dbReference type="GO" id="GO:0032993">
    <property type="term" value="C:protein-DNA complex"/>
    <property type="evidence" value="ECO:0007669"/>
    <property type="project" value="TreeGrafter"/>
</dbReference>
<proteinExistence type="inferred from homology"/>